<evidence type="ECO:0000313" key="1">
    <source>
        <dbReference type="EMBL" id="KKN18246.1"/>
    </source>
</evidence>
<organism evidence="1">
    <name type="scientific">marine sediment metagenome</name>
    <dbReference type="NCBI Taxonomy" id="412755"/>
    <lineage>
        <taxon>unclassified sequences</taxon>
        <taxon>metagenomes</taxon>
        <taxon>ecological metagenomes</taxon>
    </lineage>
</organism>
<protein>
    <submittedName>
        <fullName evidence="1">Uncharacterized protein</fullName>
    </submittedName>
</protein>
<gene>
    <name evidence="1" type="ORF">LCGC14_0957640</name>
</gene>
<name>A0A0F9QYQ0_9ZZZZ</name>
<comment type="caution">
    <text evidence="1">The sequence shown here is derived from an EMBL/GenBank/DDBJ whole genome shotgun (WGS) entry which is preliminary data.</text>
</comment>
<dbReference type="EMBL" id="LAZR01003445">
    <property type="protein sequence ID" value="KKN18246.1"/>
    <property type="molecule type" value="Genomic_DNA"/>
</dbReference>
<dbReference type="AlphaFoldDB" id="A0A0F9QYQ0"/>
<sequence>MERGGYTNRIFWKEILTYQKLKSKPVSNEDFKKEMIKVTSKEDFIKGSKEDFLNLLNNSKTISQEAVNIGKSWVLL</sequence>
<reference evidence="1" key="1">
    <citation type="journal article" date="2015" name="Nature">
        <title>Complex archaea that bridge the gap between prokaryotes and eukaryotes.</title>
        <authorList>
            <person name="Spang A."/>
            <person name="Saw J.H."/>
            <person name="Jorgensen S.L."/>
            <person name="Zaremba-Niedzwiedzka K."/>
            <person name="Martijn J."/>
            <person name="Lind A.E."/>
            <person name="van Eijk R."/>
            <person name="Schleper C."/>
            <person name="Guy L."/>
            <person name="Ettema T.J."/>
        </authorList>
    </citation>
    <scope>NUCLEOTIDE SEQUENCE</scope>
</reference>
<proteinExistence type="predicted"/>
<accession>A0A0F9QYQ0</accession>